<proteinExistence type="predicted"/>
<dbReference type="PANTHER" id="PTHR33108">
    <property type="entry name" value="OS01G0745000 PROTEIN"/>
    <property type="match status" value="1"/>
</dbReference>
<dbReference type="Proteomes" id="UP000636800">
    <property type="component" value="Chromosome 3"/>
</dbReference>
<dbReference type="AlphaFoldDB" id="A0A835RJ27"/>
<reference evidence="1 3" key="1">
    <citation type="journal article" date="2020" name="Nat. Food">
        <title>A phased Vanilla planifolia genome enables genetic improvement of flavour and production.</title>
        <authorList>
            <person name="Hasing T."/>
            <person name="Tang H."/>
            <person name="Brym M."/>
            <person name="Khazi F."/>
            <person name="Huang T."/>
            <person name="Chambers A.H."/>
        </authorList>
    </citation>
    <scope>NUCLEOTIDE SEQUENCE [LARGE SCALE GENOMIC DNA]</scope>
    <source>
        <tissue evidence="1">Leaf</tissue>
    </source>
</reference>
<dbReference type="Pfam" id="PF07911">
    <property type="entry name" value="DUF1677"/>
    <property type="match status" value="1"/>
</dbReference>
<organism evidence="1 3">
    <name type="scientific">Vanilla planifolia</name>
    <name type="common">Vanilla</name>
    <dbReference type="NCBI Taxonomy" id="51239"/>
    <lineage>
        <taxon>Eukaryota</taxon>
        <taxon>Viridiplantae</taxon>
        <taxon>Streptophyta</taxon>
        <taxon>Embryophyta</taxon>
        <taxon>Tracheophyta</taxon>
        <taxon>Spermatophyta</taxon>
        <taxon>Magnoliopsida</taxon>
        <taxon>Liliopsida</taxon>
        <taxon>Asparagales</taxon>
        <taxon>Orchidaceae</taxon>
        <taxon>Vanilloideae</taxon>
        <taxon>Vanilleae</taxon>
        <taxon>Vanilla</taxon>
    </lineage>
</organism>
<name>A0A835RJ27_VANPL</name>
<evidence type="ECO:0000313" key="2">
    <source>
        <dbReference type="EMBL" id="KAG0489142.1"/>
    </source>
</evidence>
<keyword evidence="3" id="KW-1185">Reference proteome</keyword>
<evidence type="ECO:0000313" key="1">
    <source>
        <dbReference type="EMBL" id="KAG0489120.1"/>
    </source>
</evidence>
<dbReference type="EMBL" id="JADCNL010000003">
    <property type="protein sequence ID" value="KAG0489120.1"/>
    <property type="molecule type" value="Genomic_DNA"/>
</dbReference>
<dbReference type="InterPro" id="IPR012876">
    <property type="entry name" value="DUF1677_pln"/>
</dbReference>
<sequence length="105" mass="11565">MEVDSATCECCGLREECTQEYITQVKANHDGKWLCGLCAEAVRDELKHGNNKGYDGTGDALKAHMSFCRKYKSNPAVQVADGMRQMLRRRSGDHSAASVSPPSKK</sequence>
<evidence type="ECO:0000313" key="3">
    <source>
        <dbReference type="Proteomes" id="UP000636800"/>
    </source>
</evidence>
<gene>
    <name evidence="1" type="ORF">HPP92_007931</name>
    <name evidence="2" type="ORF">HPP92_007953</name>
</gene>
<dbReference type="OrthoDB" id="8062037at2759"/>
<dbReference type="EMBL" id="JADCNL010000003">
    <property type="protein sequence ID" value="KAG0489142.1"/>
    <property type="molecule type" value="Genomic_DNA"/>
</dbReference>
<dbReference type="PANTHER" id="PTHR33108:SF2">
    <property type="entry name" value="OS03G0665700 PROTEIN"/>
    <property type="match status" value="1"/>
</dbReference>
<comment type="caution">
    <text evidence="1">The sequence shown here is derived from an EMBL/GenBank/DDBJ whole genome shotgun (WGS) entry which is preliminary data.</text>
</comment>
<accession>A0A835RJ27</accession>
<protein>
    <submittedName>
        <fullName evidence="1">Uncharacterized protein</fullName>
    </submittedName>
</protein>